<protein>
    <recommendedName>
        <fullName evidence="3 6">Flagellar basal body rod protein FlgB</fullName>
    </recommendedName>
</protein>
<evidence type="ECO:0000313" key="8">
    <source>
        <dbReference type="EMBL" id="SEQ11739.1"/>
    </source>
</evidence>
<evidence type="ECO:0000256" key="1">
    <source>
        <dbReference type="ARBA" id="ARBA00004117"/>
    </source>
</evidence>
<dbReference type="Pfam" id="PF00460">
    <property type="entry name" value="Flg_bb_rod"/>
    <property type="match status" value="1"/>
</dbReference>
<reference evidence="8 9" key="1">
    <citation type="submission" date="2016-10" db="EMBL/GenBank/DDBJ databases">
        <authorList>
            <person name="de Groot N.N."/>
        </authorList>
    </citation>
    <scope>NUCLEOTIDE SEQUENCE [LARGE SCALE GENOMIC DNA]</scope>
    <source>
        <strain evidence="8 9">B7-7</strain>
    </source>
</reference>
<evidence type="ECO:0000256" key="5">
    <source>
        <dbReference type="ARBA" id="ARBA00024934"/>
    </source>
</evidence>
<organism evidence="8 9">
    <name type="scientific">Ectothiorhodospira magna</name>
    <dbReference type="NCBI Taxonomy" id="867345"/>
    <lineage>
        <taxon>Bacteria</taxon>
        <taxon>Pseudomonadati</taxon>
        <taxon>Pseudomonadota</taxon>
        <taxon>Gammaproteobacteria</taxon>
        <taxon>Chromatiales</taxon>
        <taxon>Ectothiorhodospiraceae</taxon>
        <taxon>Ectothiorhodospira</taxon>
    </lineage>
</organism>
<keyword evidence="8" id="KW-0969">Cilium</keyword>
<dbReference type="AlphaFoldDB" id="A0A1H9DED2"/>
<feature type="domain" description="Flagellar basal body rod protein N-terminal" evidence="7">
    <location>
        <begin position="11"/>
        <end position="39"/>
    </location>
</feature>
<evidence type="ECO:0000313" key="9">
    <source>
        <dbReference type="Proteomes" id="UP000199496"/>
    </source>
</evidence>
<comment type="function">
    <text evidence="5 6">Structural component of flagellum, the bacterial motility apparatus. Part of the rod structure of flagellar basal body.</text>
</comment>
<keyword evidence="9" id="KW-1185">Reference proteome</keyword>
<dbReference type="EMBL" id="FOFO01000017">
    <property type="protein sequence ID" value="SEQ11739.1"/>
    <property type="molecule type" value="Genomic_DNA"/>
</dbReference>
<name>A0A1H9DED2_9GAMM</name>
<evidence type="ECO:0000256" key="6">
    <source>
        <dbReference type="PIRNR" id="PIRNR002889"/>
    </source>
</evidence>
<evidence type="ECO:0000256" key="3">
    <source>
        <dbReference type="ARBA" id="ARBA00014376"/>
    </source>
</evidence>
<evidence type="ECO:0000259" key="7">
    <source>
        <dbReference type="Pfam" id="PF00460"/>
    </source>
</evidence>
<dbReference type="RefSeq" id="WP_090207154.1">
    <property type="nucleotide sequence ID" value="NZ_FOFO01000017.1"/>
</dbReference>
<evidence type="ECO:0000256" key="4">
    <source>
        <dbReference type="ARBA" id="ARBA00023143"/>
    </source>
</evidence>
<dbReference type="GO" id="GO:0030694">
    <property type="term" value="C:bacterial-type flagellum basal body, rod"/>
    <property type="evidence" value="ECO:0007669"/>
    <property type="project" value="InterPro"/>
</dbReference>
<keyword evidence="8" id="KW-0966">Cell projection</keyword>
<dbReference type="InterPro" id="IPR019776">
    <property type="entry name" value="Flagellar_basal_body_rod_CS"/>
</dbReference>
<dbReference type="STRING" id="867345.SAMN05421693_11737"/>
<comment type="subunit">
    <text evidence="6">The basal body constitutes a major portion of the flagellar organelle and consists of a number of rings mounted on a central rod.</text>
</comment>
<keyword evidence="8" id="KW-0282">Flagellum</keyword>
<gene>
    <name evidence="8" type="ORF">SAMN05421693_11737</name>
</gene>
<dbReference type="InterPro" id="IPR001444">
    <property type="entry name" value="Flag_bb_rod_N"/>
</dbReference>
<dbReference type="Proteomes" id="UP000199496">
    <property type="component" value="Unassembled WGS sequence"/>
</dbReference>
<accession>A0A1H9DED2</accession>
<keyword evidence="4 6" id="KW-0975">Bacterial flagellum</keyword>
<dbReference type="PROSITE" id="PS00588">
    <property type="entry name" value="FLAGELLA_BB_ROD"/>
    <property type="match status" value="1"/>
</dbReference>
<comment type="subcellular location">
    <subcellularLocation>
        <location evidence="1 6">Bacterial flagellum basal body</location>
    </subcellularLocation>
</comment>
<dbReference type="GO" id="GO:0071978">
    <property type="term" value="P:bacterial-type flagellum-dependent swarming motility"/>
    <property type="evidence" value="ECO:0007669"/>
    <property type="project" value="TreeGrafter"/>
</dbReference>
<dbReference type="NCBIfam" id="TIGR01396">
    <property type="entry name" value="FlgB"/>
    <property type="match status" value="1"/>
</dbReference>
<dbReference type="PIRSF" id="PIRSF002889">
    <property type="entry name" value="Rod_FlgB"/>
    <property type="match status" value="1"/>
</dbReference>
<dbReference type="OrthoDB" id="9788334at2"/>
<evidence type="ECO:0000256" key="2">
    <source>
        <dbReference type="ARBA" id="ARBA00009677"/>
    </source>
</evidence>
<comment type="similarity">
    <text evidence="2 6">Belongs to the flagella basal body rod proteins family.</text>
</comment>
<dbReference type="PANTHER" id="PTHR30435">
    <property type="entry name" value="FLAGELLAR PROTEIN"/>
    <property type="match status" value="1"/>
</dbReference>
<sequence length="131" mass="14487">MPLSIDRAIGIHGDALQVRSKRLELLASNIANADTPNYKARDLDFRQILSRTQRDGALNLRLTHAAHMRDGAEGLGMEPLYRVPTQPALDGNTVDPQLEQAAFAENTVQYQASLDFLGRKFTSLRTALKGE</sequence>
<proteinExistence type="inferred from homology"/>
<dbReference type="InterPro" id="IPR006300">
    <property type="entry name" value="FlgB"/>
</dbReference>
<dbReference type="PANTHER" id="PTHR30435:SF12">
    <property type="entry name" value="FLAGELLAR BASAL BODY ROD PROTEIN FLGB"/>
    <property type="match status" value="1"/>
</dbReference>